<evidence type="ECO:0000256" key="4">
    <source>
        <dbReference type="ARBA" id="ARBA00022605"/>
    </source>
</evidence>
<dbReference type="PANTHER" id="PTHR48099:SF5">
    <property type="entry name" value="C-1-TETRAHYDROFOLATE SYNTHASE, CYTOPLASMIC"/>
    <property type="match status" value="1"/>
</dbReference>
<evidence type="ECO:0000256" key="12">
    <source>
        <dbReference type="HAMAP-Rule" id="MF_01576"/>
    </source>
</evidence>
<evidence type="ECO:0000313" key="16">
    <source>
        <dbReference type="Proteomes" id="UP000186465"/>
    </source>
</evidence>
<proteinExistence type="inferred from homology"/>
<dbReference type="EC" id="3.5.4.9" evidence="12"/>
<organism evidence="15 16">
    <name type="scientific">Boudabousia marimammalium</name>
    <dbReference type="NCBI Taxonomy" id="156892"/>
    <lineage>
        <taxon>Bacteria</taxon>
        <taxon>Bacillati</taxon>
        <taxon>Actinomycetota</taxon>
        <taxon>Actinomycetes</taxon>
        <taxon>Actinomycetales</taxon>
        <taxon>Actinomycetaceae</taxon>
        <taxon>Boudabousia</taxon>
    </lineage>
</organism>
<dbReference type="Pfam" id="PF02882">
    <property type="entry name" value="THF_DHG_CYH_C"/>
    <property type="match status" value="1"/>
</dbReference>
<dbReference type="PRINTS" id="PR00085">
    <property type="entry name" value="THFDHDRGNASE"/>
</dbReference>
<evidence type="ECO:0000313" key="15">
    <source>
        <dbReference type="EMBL" id="OKL50345.1"/>
    </source>
</evidence>
<keyword evidence="3 12" id="KW-0554">One-carbon metabolism</keyword>
<evidence type="ECO:0000259" key="14">
    <source>
        <dbReference type="Pfam" id="PF02882"/>
    </source>
</evidence>
<evidence type="ECO:0000259" key="13">
    <source>
        <dbReference type="Pfam" id="PF00763"/>
    </source>
</evidence>
<keyword evidence="7 12" id="KW-0521">NADP</keyword>
<dbReference type="Proteomes" id="UP000186465">
    <property type="component" value="Unassembled WGS sequence"/>
</dbReference>
<comment type="similarity">
    <text evidence="12">Belongs to the tetrahydrofolate dehydrogenase/cyclohydrolase family.</text>
</comment>
<gene>
    <name evidence="12" type="primary">folD</name>
    <name evidence="15" type="ORF">BM477_02895</name>
</gene>
<sequence>MRAGWSGSAQKLDGIQCAKEIKADLAARVEKLKAAGKNCYLATILVGDDPASATYVKHKHEDCVEIGLASRRVDLPQDASQDAVLAEIAALNEDPNCVGFIVQLPLPEQIDTARIIAAIDPEKDADGLHPMNLGKLVASLSGPLDFPAPCTPRACLELLKWGGVPLEGANICMVGNGMTVGRSFGLLASRVQPGATVTTCHIGTRNLAEHTRVADIVISAVGVPGLITADMIKPGAAVLDVGISRVQNPQTGKFQLTGDVADGVDEVAAWLSPNPGGIGPMTRALLIVNVVEAAERL</sequence>
<evidence type="ECO:0000256" key="8">
    <source>
        <dbReference type="ARBA" id="ARBA00023002"/>
    </source>
</evidence>
<dbReference type="EC" id="1.5.1.5" evidence="12"/>
<feature type="binding site" evidence="12">
    <location>
        <begin position="175"/>
        <end position="177"/>
    </location>
    <ligand>
        <name>NADP(+)</name>
        <dbReference type="ChEBI" id="CHEBI:58349"/>
    </ligand>
</feature>
<comment type="caution">
    <text evidence="15">The sequence shown here is derived from an EMBL/GenBank/DDBJ whole genome shotgun (WGS) entry which is preliminary data.</text>
</comment>
<dbReference type="InterPro" id="IPR046346">
    <property type="entry name" value="Aminoacid_DH-like_N_sf"/>
</dbReference>
<accession>A0A1Q5PSC5</accession>
<keyword evidence="5 12" id="KW-0658">Purine biosynthesis</keyword>
<evidence type="ECO:0000256" key="6">
    <source>
        <dbReference type="ARBA" id="ARBA00022801"/>
    </source>
</evidence>
<evidence type="ECO:0000256" key="11">
    <source>
        <dbReference type="ARBA" id="ARBA00023268"/>
    </source>
</evidence>
<dbReference type="Gene3D" id="3.40.50.720">
    <property type="entry name" value="NAD(P)-binding Rossmann-like Domain"/>
    <property type="match status" value="1"/>
</dbReference>
<protein>
    <recommendedName>
        <fullName evidence="12">Bifunctional protein FolD</fullName>
    </recommendedName>
    <domain>
        <recommendedName>
            <fullName evidence="12">Methylenetetrahydrofolate dehydrogenase</fullName>
            <ecNumber evidence="12">1.5.1.5</ecNumber>
        </recommendedName>
    </domain>
    <domain>
        <recommendedName>
            <fullName evidence="12">Methenyltetrahydrofolate cyclohydrolase</fullName>
            <ecNumber evidence="12">3.5.4.9</ecNumber>
        </recommendedName>
    </domain>
</protein>
<dbReference type="Pfam" id="PF00763">
    <property type="entry name" value="THF_DHG_CYH"/>
    <property type="match status" value="1"/>
</dbReference>
<dbReference type="STRING" id="156892.BM477_02895"/>
<feature type="domain" description="Tetrahydrofolate dehydrogenase/cyclohydrolase NAD(P)-binding" evidence="14">
    <location>
        <begin position="149"/>
        <end position="296"/>
    </location>
</feature>
<dbReference type="RefSeq" id="WP_075361171.1">
    <property type="nucleotide sequence ID" value="NZ_MPDM01000002.1"/>
</dbReference>
<keyword evidence="16" id="KW-1185">Reference proteome</keyword>
<dbReference type="InterPro" id="IPR020631">
    <property type="entry name" value="THF_DH/CycHdrlase_NAD-bd_dom"/>
</dbReference>
<dbReference type="GO" id="GO:0005829">
    <property type="term" value="C:cytosol"/>
    <property type="evidence" value="ECO:0007669"/>
    <property type="project" value="TreeGrafter"/>
</dbReference>
<dbReference type="InterPro" id="IPR000672">
    <property type="entry name" value="THF_DH/CycHdrlase"/>
</dbReference>
<feature type="binding site" evidence="12">
    <location>
        <position position="202"/>
    </location>
    <ligand>
        <name>NADP(+)</name>
        <dbReference type="ChEBI" id="CHEBI:58349"/>
    </ligand>
</feature>
<dbReference type="InterPro" id="IPR020630">
    <property type="entry name" value="THF_DH/CycHdrlase_cat_dom"/>
</dbReference>
<dbReference type="GO" id="GO:0035999">
    <property type="term" value="P:tetrahydrofolate interconversion"/>
    <property type="evidence" value="ECO:0007669"/>
    <property type="project" value="UniProtKB-UniRule"/>
</dbReference>
<keyword evidence="10 12" id="KW-0486">Methionine biosynthesis</keyword>
<dbReference type="InterPro" id="IPR036291">
    <property type="entry name" value="NAD(P)-bd_dom_sf"/>
</dbReference>
<dbReference type="SUPFAM" id="SSF53223">
    <property type="entry name" value="Aminoacid dehydrogenase-like, N-terminal domain"/>
    <property type="match status" value="1"/>
</dbReference>
<dbReference type="SUPFAM" id="SSF51735">
    <property type="entry name" value="NAD(P)-binding Rossmann-fold domains"/>
    <property type="match status" value="1"/>
</dbReference>
<dbReference type="UniPathway" id="UPA00193"/>
<evidence type="ECO:0000256" key="1">
    <source>
        <dbReference type="ARBA" id="ARBA00004777"/>
    </source>
</evidence>
<dbReference type="EMBL" id="MPDM01000002">
    <property type="protein sequence ID" value="OKL50345.1"/>
    <property type="molecule type" value="Genomic_DNA"/>
</dbReference>
<keyword evidence="6 12" id="KW-0378">Hydrolase</keyword>
<dbReference type="GO" id="GO:0006164">
    <property type="term" value="P:purine nucleotide biosynthetic process"/>
    <property type="evidence" value="ECO:0007669"/>
    <property type="project" value="UniProtKB-KW"/>
</dbReference>
<dbReference type="OrthoDB" id="9803580at2"/>
<comment type="function">
    <text evidence="12">Catalyzes the oxidation of 5,10-methylenetetrahydrofolate to 5,10-methenyltetrahydrofolate and then the hydrolysis of 5,10-methenyltetrahydrofolate to 10-formyltetrahydrofolate.</text>
</comment>
<dbReference type="Gene3D" id="3.40.50.10860">
    <property type="entry name" value="Leucine Dehydrogenase, chain A, domain 1"/>
    <property type="match status" value="1"/>
</dbReference>
<dbReference type="GO" id="GO:0004488">
    <property type="term" value="F:methylenetetrahydrofolate dehydrogenase (NADP+) activity"/>
    <property type="evidence" value="ECO:0007669"/>
    <property type="project" value="UniProtKB-UniRule"/>
</dbReference>
<dbReference type="CDD" id="cd01080">
    <property type="entry name" value="NAD_bind_m-THF_DH_Cyclohyd"/>
    <property type="match status" value="1"/>
</dbReference>
<feature type="binding site" evidence="12">
    <location>
        <position position="243"/>
    </location>
    <ligand>
        <name>NADP(+)</name>
        <dbReference type="ChEBI" id="CHEBI:58349"/>
    </ligand>
</feature>
<evidence type="ECO:0000256" key="9">
    <source>
        <dbReference type="ARBA" id="ARBA00023102"/>
    </source>
</evidence>
<evidence type="ECO:0000256" key="2">
    <source>
        <dbReference type="ARBA" id="ARBA00011738"/>
    </source>
</evidence>
<name>A0A1Q5PSC5_9ACTO</name>
<comment type="subunit">
    <text evidence="2 12">Homodimer.</text>
</comment>
<evidence type="ECO:0000256" key="10">
    <source>
        <dbReference type="ARBA" id="ARBA00023167"/>
    </source>
</evidence>
<dbReference type="GO" id="GO:0004477">
    <property type="term" value="F:methenyltetrahydrofolate cyclohydrolase activity"/>
    <property type="evidence" value="ECO:0007669"/>
    <property type="project" value="UniProtKB-UniRule"/>
</dbReference>
<dbReference type="FunFam" id="3.40.50.10860:FF:000005">
    <property type="entry name" value="C-1-tetrahydrofolate synthase, cytoplasmic, putative"/>
    <property type="match status" value="1"/>
</dbReference>
<dbReference type="HAMAP" id="MF_01576">
    <property type="entry name" value="THF_DHG_CYH"/>
    <property type="match status" value="1"/>
</dbReference>
<dbReference type="AlphaFoldDB" id="A0A1Q5PSC5"/>
<keyword evidence="8 12" id="KW-0560">Oxidoreductase</keyword>
<evidence type="ECO:0000256" key="5">
    <source>
        <dbReference type="ARBA" id="ARBA00022755"/>
    </source>
</evidence>
<dbReference type="GO" id="GO:0000105">
    <property type="term" value="P:L-histidine biosynthetic process"/>
    <property type="evidence" value="ECO:0007669"/>
    <property type="project" value="UniProtKB-KW"/>
</dbReference>
<evidence type="ECO:0000256" key="7">
    <source>
        <dbReference type="ARBA" id="ARBA00022857"/>
    </source>
</evidence>
<dbReference type="PANTHER" id="PTHR48099">
    <property type="entry name" value="C-1-TETRAHYDROFOLATE SYNTHASE, CYTOPLASMIC-RELATED"/>
    <property type="match status" value="1"/>
</dbReference>
<comment type="pathway">
    <text evidence="1 12">One-carbon metabolism; tetrahydrofolate interconversion.</text>
</comment>
<dbReference type="GO" id="GO:0009086">
    <property type="term" value="P:methionine biosynthetic process"/>
    <property type="evidence" value="ECO:0007669"/>
    <property type="project" value="UniProtKB-KW"/>
</dbReference>
<feature type="domain" description="Tetrahydrofolate dehydrogenase/cyclohydrolase catalytic" evidence="13">
    <location>
        <begin position="12"/>
        <end position="126"/>
    </location>
</feature>
<keyword evidence="9 12" id="KW-0368">Histidine biosynthesis</keyword>
<keyword evidence="11 12" id="KW-0511">Multifunctional enzyme</keyword>
<keyword evidence="4 12" id="KW-0028">Amino-acid biosynthesis</keyword>
<comment type="catalytic activity">
    <reaction evidence="12">
        <text>(6R)-5,10-methylene-5,6,7,8-tetrahydrofolate + NADP(+) = (6R)-5,10-methenyltetrahydrofolate + NADPH</text>
        <dbReference type="Rhea" id="RHEA:22812"/>
        <dbReference type="ChEBI" id="CHEBI:15636"/>
        <dbReference type="ChEBI" id="CHEBI:57455"/>
        <dbReference type="ChEBI" id="CHEBI:57783"/>
        <dbReference type="ChEBI" id="CHEBI:58349"/>
        <dbReference type="EC" id="1.5.1.5"/>
    </reaction>
</comment>
<comment type="catalytic activity">
    <reaction evidence="12">
        <text>(6R)-5,10-methenyltetrahydrofolate + H2O = (6R)-10-formyltetrahydrofolate + H(+)</text>
        <dbReference type="Rhea" id="RHEA:23700"/>
        <dbReference type="ChEBI" id="CHEBI:15377"/>
        <dbReference type="ChEBI" id="CHEBI:15378"/>
        <dbReference type="ChEBI" id="CHEBI:57455"/>
        <dbReference type="ChEBI" id="CHEBI:195366"/>
        <dbReference type="EC" id="3.5.4.9"/>
    </reaction>
</comment>
<reference evidence="16" key="1">
    <citation type="submission" date="2016-11" db="EMBL/GenBank/DDBJ databases">
        <title>Actinomyces gypaetusis sp. nov. isolated from Gypaetus barbatus in Qinghai Tibet Plateau China.</title>
        <authorList>
            <person name="Meng X."/>
        </authorList>
    </citation>
    <scope>NUCLEOTIDE SEQUENCE [LARGE SCALE GENOMIC DNA]</scope>
    <source>
        <strain evidence="16">DSM 15383</strain>
    </source>
</reference>
<evidence type="ECO:0000256" key="3">
    <source>
        <dbReference type="ARBA" id="ARBA00022563"/>
    </source>
</evidence>